<evidence type="ECO:0000256" key="1">
    <source>
        <dbReference type="SAM" id="SignalP"/>
    </source>
</evidence>
<keyword evidence="1" id="KW-0732">Signal</keyword>
<name>A0AAN0XYT6_9VIBR</name>
<dbReference type="RefSeq" id="WP_017028241.1">
    <property type="nucleotide sequence ID" value="NZ_CP016178.1"/>
</dbReference>
<feature type="chain" id="PRO_5042908702" description="DUF5666 domain-containing protein" evidence="1">
    <location>
        <begin position="18"/>
        <end position="421"/>
    </location>
</feature>
<evidence type="ECO:0000259" key="2">
    <source>
        <dbReference type="Pfam" id="PF18914"/>
    </source>
</evidence>
<dbReference type="Pfam" id="PF18914">
    <property type="entry name" value="DUF5666"/>
    <property type="match status" value="4"/>
</dbReference>
<evidence type="ECO:0000313" key="4">
    <source>
        <dbReference type="Proteomes" id="UP000092018"/>
    </source>
</evidence>
<proteinExistence type="predicted"/>
<dbReference type="Proteomes" id="UP000092018">
    <property type="component" value="Chromosome 2"/>
</dbReference>
<evidence type="ECO:0000313" key="3">
    <source>
        <dbReference type="EMBL" id="ANO35125.1"/>
    </source>
</evidence>
<gene>
    <name evidence="3" type="ORF">A6E01_18310</name>
</gene>
<dbReference type="AlphaFoldDB" id="A0AAN0XYT6"/>
<feature type="domain" description="DUF5666" evidence="2">
    <location>
        <begin position="231"/>
        <end position="290"/>
    </location>
</feature>
<sequence>MKITMAVCGLLSTFFLAGCGGSDGDSSGTSGSTTSYTARGMVESVSLENNQFEVNGRQIELGAEQLQYLDDSLSISLLTTGQMVEVVVLEDNLEAIYLLPINVGSVTSNTNGKLIVNGIEVEYDDSSILSDDWVMIFGYALPDLSWDITNVTSVSNASLAEIEGKITSLDNNSQSFVLGGINVDYSNAFVDGTAPALGMWVEVYGEFSNGIFVASKVDPKDDEELKGLEIEGVVTWVSSSNTQFELSGGALINISSATQFDDGSIANLVVGALVEVTLSETSDTLDALEVDFESELDFDSSELEFSIEGEASYADGVATINGFDFIIDATTEFEDGISVDTLNGSWVELDGYSTQNQYWVKEVKVEDKDNEIDLEGRVTADMIWGYTASDTSLAQFEDQWVDISCDRSALNVLTQCQLDLD</sequence>
<feature type="signal peptide" evidence="1">
    <location>
        <begin position="1"/>
        <end position="17"/>
    </location>
</feature>
<organism evidence="3 4">
    <name type="scientific">Vibrio breoganii</name>
    <dbReference type="NCBI Taxonomy" id="553239"/>
    <lineage>
        <taxon>Bacteria</taxon>
        <taxon>Pseudomonadati</taxon>
        <taxon>Pseudomonadota</taxon>
        <taxon>Gammaproteobacteria</taxon>
        <taxon>Vibrionales</taxon>
        <taxon>Vibrionaceae</taxon>
        <taxon>Vibrio</taxon>
    </lineage>
</organism>
<feature type="domain" description="DUF5666" evidence="2">
    <location>
        <begin position="39"/>
        <end position="89"/>
    </location>
</feature>
<protein>
    <recommendedName>
        <fullName evidence="2">DUF5666 domain-containing protein</fullName>
    </recommendedName>
</protein>
<feature type="domain" description="DUF5666" evidence="2">
    <location>
        <begin position="163"/>
        <end position="217"/>
    </location>
</feature>
<dbReference type="EMBL" id="CP016178">
    <property type="protein sequence ID" value="ANO35125.1"/>
    <property type="molecule type" value="Genomic_DNA"/>
</dbReference>
<dbReference type="KEGG" id="vbr:A6E01_18310"/>
<dbReference type="PROSITE" id="PS51257">
    <property type="entry name" value="PROKAR_LIPOPROTEIN"/>
    <property type="match status" value="1"/>
</dbReference>
<dbReference type="InterPro" id="IPR043724">
    <property type="entry name" value="DUF5666"/>
</dbReference>
<feature type="domain" description="DUF5666" evidence="2">
    <location>
        <begin position="314"/>
        <end position="356"/>
    </location>
</feature>
<reference evidence="3 4" key="1">
    <citation type="submission" date="2016-06" db="EMBL/GenBank/DDBJ databases">
        <title>Adaptive Radiation by Waves of Gene Transfer Leads to Fine-Scale Resource Partitioning in Marine Microbes.</title>
        <authorList>
            <person name="Hehemann J.-H."/>
            <person name="Arevalo P."/>
            <person name="Datta M.S."/>
            <person name="Yu X."/>
            <person name="Corzett C."/>
            <person name="Henschel A."/>
            <person name="Preheim S.P."/>
            <person name="Timberlake S."/>
            <person name="Alm E.J."/>
            <person name="Polz M.F."/>
        </authorList>
    </citation>
    <scope>NUCLEOTIDE SEQUENCE [LARGE SCALE GENOMIC DNA]</scope>
    <source>
        <strain evidence="3 4">FF50</strain>
    </source>
</reference>
<accession>A0AAN0XYT6</accession>